<evidence type="ECO:0000256" key="3">
    <source>
        <dbReference type="PIRSR" id="PIRSR001235-1"/>
    </source>
</evidence>
<evidence type="ECO:0000256" key="2">
    <source>
        <dbReference type="ARBA" id="ARBA00022801"/>
    </source>
</evidence>
<sequence>MNSPASTCLAINGERLLQRIAQLAQIGAIDGGGVCRLALTDEDKAGRDQVVSWMRDLGMRVEIDQIGNIIGTRAGRLDVAPVMTGSHIDTVRTGGRYDGNLGVLAGLEVVASLNDADVQLDRPLQVVAFTNEEGARFAPDMMGSLVFQGGLSLQEALDTVGIDGSTVRENLERIGYAGSVPCGQPDVHAYMELHIEQGPVLEHESIDIGAVTGVQGICWLEFEVQGVSNHAGTTPMHLRHDAGVVAQQIGCFVRQLTERYGPPQLGTVGRCELFPNLVNVIPSKAVFTVDLRNVDKASLDQAEQEVLDFARQAAKREGVQIKHRHLARFDPVQFDERLISKVEQHAKDLGCSVKRMPSGAGHDAQMLARSCPTGMIFVPSVRGLSHNPAEFTHDKDLIAGCSILLSTLVELARE</sequence>
<protein>
    <submittedName>
        <fullName evidence="5">Zn-dependent hydrolase</fullName>
    </submittedName>
</protein>
<keyword evidence="2 5" id="KW-0378">Hydrolase</keyword>
<dbReference type="GO" id="GO:0046872">
    <property type="term" value="F:metal ion binding"/>
    <property type="evidence" value="ECO:0007669"/>
    <property type="project" value="UniProtKB-KW"/>
</dbReference>
<dbReference type="EMBL" id="QEXO01000001">
    <property type="protein sequence ID" value="PWE16241.1"/>
    <property type="molecule type" value="Genomic_DNA"/>
</dbReference>
<evidence type="ECO:0000259" key="4">
    <source>
        <dbReference type="Pfam" id="PF07687"/>
    </source>
</evidence>
<dbReference type="InterPro" id="IPR010158">
    <property type="entry name" value="Amidase_Cbmase"/>
</dbReference>
<feature type="binding site" evidence="3">
    <location>
        <position position="133"/>
    </location>
    <ligand>
        <name>Zn(2+)</name>
        <dbReference type="ChEBI" id="CHEBI:29105"/>
        <label>2</label>
    </ligand>
</feature>
<dbReference type="SUPFAM" id="SSF55031">
    <property type="entry name" value="Bacterial exopeptidase dimerisation domain"/>
    <property type="match status" value="1"/>
</dbReference>
<gene>
    <name evidence="5" type="ORF">DF183_05845</name>
</gene>
<dbReference type="Gene3D" id="3.40.630.10">
    <property type="entry name" value="Zn peptidases"/>
    <property type="match status" value="1"/>
</dbReference>
<dbReference type="NCBIfam" id="NF006771">
    <property type="entry name" value="PRK09290.1-5"/>
    <property type="match status" value="1"/>
</dbReference>
<dbReference type="PIRSF" id="PIRSF001235">
    <property type="entry name" value="Amidase_carbamoylase"/>
    <property type="match status" value="1"/>
</dbReference>
<dbReference type="NCBIfam" id="NF006769">
    <property type="entry name" value="PRK09290.1-3"/>
    <property type="match status" value="1"/>
</dbReference>
<comment type="similarity">
    <text evidence="1">Belongs to the peptidase M20 family.</text>
</comment>
<dbReference type="RefSeq" id="WP_109088608.1">
    <property type="nucleotide sequence ID" value="NZ_QEXO01000001.1"/>
</dbReference>
<dbReference type="InterPro" id="IPR002933">
    <property type="entry name" value="Peptidase_M20"/>
</dbReference>
<dbReference type="SUPFAM" id="SSF53187">
    <property type="entry name" value="Zn-dependent exopeptidases"/>
    <property type="match status" value="1"/>
</dbReference>
<feature type="binding site" evidence="3">
    <location>
        <position position="87"/>
    </location>
    <ligand>
        <name>Zn(2+)</name>
        <dbReference type="ChEBI" id="CHEBI:29105"/>
        <label>1</label>
    </ligand>
</feature>
<feature type="binding site" evidence="3">
    <location>
        <position position="98"/>
    </location>
    <ligand>
        <name>Zn(2+)</name>
        <dbReference type="ChEBI" id="CHEBI:29105"/>
        <label>2</label>
    </ligand>
</feature>
<reference evidence="5 6" key="1">
    <citation type="submission" date="2018-05" db="EMBL/GenBank/DDBJ databases">
        <title>Genome Sequence of an Efficient Indole-Degrading Bacterium, Alcaligenes sp.YBY.</title>
        <authorList>
            <person name="Yang B."/>
        </authorList>
    </citation>
    <scope>NUCLEOTIDE SEQUENCE [LARGE SCALE GENOMIC DNA]</scope>
    <source>
        <strain evidence="5 6">YBY</strain>
    </source>
</reference>
<name>A0A2U2BQF5_ALCFA</name>
<dbReference type="InterPro" id="IPR011650">
    <property type="entry name" value="Peptidase_M20_dimer"/>
</dbReference>
<evidence type="ECO:0000313" key="5">
    <source>
        <dbReference type="EMBL" id="PWE16241.1"/>
    </source>
</evidence>
<comment type="caution">
    <text evidence="5">The sequence shown here is derived from an EMBL/GenBank/DDBJ whole genome shotgun (WGS) entry which is preliminary data.</text>
</comment>
<dbReference type="CDD" id="cd03884">
    <property type="entry name" value="M20_bAS"/>
    <property type="match status" value="1"/>
</dbReference>
<dbReference type="PANTHER" id="PTHR32494:SF5">
    <property type="entry name" value="ALLANTOATE AMIDOHYDROLASE"/>
    <property type="match status" value="1"/>
</dbReference>
<keyword evidence="3" id="KW-0479">Metal-binding</keyword>
<dbReference type="GO" id="GO:0016813">
    <property type="term" value="F:hydrolase activity, acting on carbon-nitrogen (but not peptide) bonds, in linear amidines"/>
    <property type="evidence" value="ECO:0007669"/>
    <property type="project" value="InterPro"/>
</dbReference>
<reference evidence="5 6" key="2">
    <citation type="submission" date="2018-05" db="EMBL/GenBank/DDBJ databases">
        <authorList>
            <person name="Lanie J.A."/>
            <person name="Ng W.-L."/>
            <person name="Kazmierczak K.M."/>
            <person name="Andrzejewski T.M."/>
            <person name="Davidsen T.M."/>
            <person name="Wayne K.J."/>
            <person name="Tettelin H."/>
            <person name="Glass J.I."/>
            <person name="Rusch D."/>
            <person name="Podicherti R."/>
            <person name="Tsui H.-C.T."/>
            <person name="Winkler M.E."/>
        </authorList>
    </citation>
    <scope>NUCLEOTIDE SEQUENCE [LARGE SCALE GENOMIC DNA]</scope>
    <source>
        <strain evidence="5 6">YBY</strain>
    </source>
</reference>
<dbReference type="Pfam" id="PF07687">
    <property type="entry name" value="M20_dimer"/>
    <property type="match status" value="1"/>
</dbReference>
<proteinExistence type="inferred from homology"/>
<dbReference type="NCBIfam" id="TIGR01879">
    <property type="entry name" value="hydantase"/>
    <property type="match status" value="1"/>
</dbReference>
<dbReference type="AlphaFoldDB" id="A0A2U2BQF5"/>
<feature type="domain" description="Peptidase M20 dimerisation" evidence="4">
    <location>
        <begin position="213"/>
        <end position="316"/>
    </location>
</feature>
<accession>A0A2U2BQF5</accession>
<comment type="cofactor">
    <cofactor evidence="3">
        <name>Zn(2+)</name>
        <dbReference type="ChEBI" id="CHEBI:29105"/>
    </cofactor>
    <text evidence="3">Binds 2 Zn(2+) ions per subunit.</text>
</comment>
<evidence type="ECO:0000313" key="6">
    <source>
        <dbReference type="Proteomes" id="UP000245216"/>
    </source>
</evidence>
<dbReference type="STRING" id="511.UZ73_18205"/>
<feature type="binding site" evidence="3">
    <location>
        <position position="98"/>
    </location>
    <ligand>
        <name>Zn(2+)</name>
        <dbReference type="ChEBI" id="CHEBI:29105"/>
        <label>1</label>
    </ligand>
</feature>
<keyword evidence="3" id="KW-0862">Zinc</keyword>
<dbReference type="Pfam" id="PF01546">
    <property type="entry name" value="Peptidase_M20"/>
    <property type="match status" value="1"/>
</dbReference>
<feature type="binding site" evidence="3">
    <location>
        <position position="194"/>
    </location>
    <ligand>
        <name>Zn(2+)</name>
        <dbReference type="ChEBI" id="CHEBI:29105"/>
        <label>1</label>
    </ligand>
</feature>
<dbReference type="PANTHER" id="PTHR32494">
    <property type="entry name" value="ALLANTOATE DEIMINASE-RELATED"/>
    <property type="match status" value="1"/>
</dbReference>
<feature type="binding site" evidence="3">
    <location>
        <position position="386"/>
    </location>
    <ligand>
        <name>Zn(2+)</name>
        <dbReference type="ChEBI" id="CHEBI:29105"/>
        <label>2</label>
    </ligand>
</feature>
<dbReference type="Gene3D" id="3.30.70.360">
    <property type="match status" value="1"/>
</dbReference>
<dbReference type="InterPro" id="IPR036264">
    <property type="entry name" value="Bact_exopeptidase_dim_dom"/>
</dbReference>
<organism evidence="5 6">
    <name type="scientific">Alcaligenes faecalis</name>
    <dbReference type="NCBI Taxonomy" id="511"/>
    <lineage>
        <taxon>Bacteria</taxon>
        <taxon>Pseudomonadati</taxon>
        <taxon>Pseudomonadota</taxon>
        <taxon>Betaproteobacteria</taxon>
        <taxon>Burkholderiales</taxon>
        <taxon>Alcaligenaceae</taxon>
        <taxon>Alcaligenes</taxon>
    </lineage>
</organism>
<dbReference type="Proteomes" id="UP000245216">
    <property type="component" value="Unassembled WGS sequence"/>
</dbReference>
<evidence type="ECO:0000256" key="1">
    <source>
        <dbReference type="ARBA" id="ARBA00006153"/>
    </source>
</evidence>